<keyword evidence="3" id="KW-1185">Reference proteome</keyword>
<name>A0A964TAV2_9FLAO</name>
<reference evidence="2" key="1">
    <citation type="submission" date="2020-01" db="EMBL/GenBank/DDBJ databases">
        <title>Muricauda ochracea sp. nov., isolated from a tidal flat of Garorim bay in Korea.</title>
        <authorList>
            <person name="Kim D."/>
            <person name="Yoo Y."/>
            <person name="Kim J.-J."/>
        </authorList>
    </citation>
    <scope>NUCLEOTIDE SEQUENCE</scope>
    <source>
        <strain evidence="2">JGD-17</strain>
    </source>
</reference>
<comment type="caution">
    <text evidence="2">The sequence shown here is derived from an EMBL/GenBank/DDBJ whole genome shotgun (WGS) entry which is preliminary data.</text>
</comment>
<dbReference type="RefSeq" id="WP_166522791.1">
    <property type="nucleotide sequence ID" value="NZ_JAAABI010000002.1"/>
</dbReference>
<feature type="transmembrane region" description="Helical" evidence="1">
    <location>
        <begin position="21"/>
        <end position="42"/>
    </location>
</feature>
<dbReference type="Proteomes" id="UP000667650">
    <property type="component" value="Unassembled WGS sequence"/>
</dbReference>
<keyword evidence="1" id="KW-0812">Transmembrane</keyword>
<protein>
    <submittedName>
        <fullName evidence="2">Uncharacterized protein</fullName>
    </submittedName>
</protein>
<proteinExistence type="predicted"/>
<keyword evidence="1" id="KW-1133">Transmembrane helix</keyword>
<accession>A0A964TAV2</accession>
<dbReference type="Pfam" id="PF19578">
    <property type="entry name" value="DUF6090"/>
    <property type="match status" value="1"/>
</dbReference>
<keyword evidence="1" id="KW-0472">Membrane</keyword>
<sequence length="253" mass="30095">MLKFFRHIRQKMLSENKFSKYLLYAIGEIVLVVIGILIALQINNWNEQRKKDEQLKQYRKNLVAELKTDLKVLDSLNRQREAHEKKVNDYINYYNQENILIDTLIQKKENVSYSLDSFNKSSFTLDELGATGNISLFSDSEKEAIAKLKNTHEIFQYYERKTLDATVDIIQEYVMATDNFYENKITPKQHHSVKDWQHNLDSRQYLLLNNQFYNVIVLYKFQKNMVYPAIRKDTEALMNILENKLDGNYKSIK</sequence>
<evidence type="ECO:0000256" key="1">
    <source>
        <dbReference type="SAM" id="Phobius"/>
    </source>
</evidence>
<gene>
    <name evidence="2" type="ORF">GTQ34_05870</name>
</gene>
<evidence type="ECO:0000313" key="3">
    <source>
        <dbReference type="Proteomes" id="UP000667650"/>
    </source>
</evidence>
<dbReference type="EMBL" id="JAAABI010000002">
    <property type="protein sequence ID" value="NAY91440.1"/>
    <property type="molecule type" value="Genomic_DNA"/>
</dbReference>
<evidence type="ECO:0000313" key="2">
    <source>
        <dbReference type="EMBL" id="NAY91440.1"/>
    </source>
</evidence>
<organism evidence="2 3">
    <name type="scientific">Flagellimonas ochracea</name>
    <dbReference type="NCBI Taxonomy" id="2696472"/>
    <lineage>
        <taxon>Bacteria</taxon>
        <taxon>Pseudomonadati</taxon>
        <taxon>Bacteroidota</taxon>
        <taxon>Flavobacteriia</taxon>
        <taxon>Flavobacteriales</taxon>
        <taxon>Flavobacteriaceae</taxon>
        <taxon>Flagellimonas</taxon>
    </lineage>
</organism>
<dbReference type="AlphaFoldDB" id="A0A964TAV2"/>
<dbReference type="InterPro" id="IPR045749">
    <property type="entry name" value="DUF6090"/>
</dbReference>